<evidence type="ECO:0000256" key="7">
    <source>
        <dbReference type="ARBA" id="ARBA00035294"/>
    </source>
</evidence>
<evidence type="ECO:0000313" key="16">
    <source>
        <dbReference type="Proteomes" id="UP000578252"/>
    </source>
</evidence>
<gene>
    <name evidence="8 10" type="primary">rpsF</name>
    <name evidence="9" type="ORF">FYZ43_00090</name>
    <name evidence="11" type="ORF">HHJ74_07525</name>
    <name evidence="12" type="ORF">HHJ77_06040</name>
    <name evidence="10" type="ORF">HHJ78_00960</name>
    <name evidence="13" type="ORF">NCTC11819_00841</name>
</gene>
<dbReference type="PANTHER" id="PTHR21011:SF1">
    <property type="entry name" value="SMALL RIBOSOMAL SUBUNIT PROTEIN BS6M"/>
    <property type="match status" value="1"/>
</dbReference>
<evidence type="ECO:0000256" key="6">
    <source>
        <dbReference type="ARBA" id="ARBA00035104"/>
    </source>
</evidence>
<dbReference type="GO" id="GO:0003735">
    <property type="term" value="F:structural constituent of ribosome"/>
    <property type="evidence" value="ECO:0007669"/>
    <property type="project" value="InterPro"/>
</dbReference>
<reference evidence="9 18" key="2">
    <citation type="submission" date="2019-08" db="EMBL/GenBank/DDBJ databases">
        <title>Comparison of rpoB and gyrB Sequences from Mobiluncus Species and Development of a Multiplex PCR Method for Clinical Detection of Mobiluncus curtisii and Mobiluncus mulieris.</title>
        <authorList>
            <person name="Yang L."/>
            <person name="Shen Y."/>
            <person name="Xu G."/>
            <person name="Shu L.-B."/>
            <person name="Hu J."/>
            <person name="Zhang R."/>
            <person name="Wang Y."/>
            <person name="Zhou H.-W."/>
            <person name="Zhang X."/>
        </authorList>
    </citation>
    <scope>NUCLEOTIDE SEQUENCE [LARGE SCALE GENOMIC DNA]</scope>
    <source>
        <strain evidence="9 18">M26</strain>
    </source>
</reference>
<dbReference type="GO" id="GO:1990904">
    <property type="term" value="C:ribonucleoprotein complex"/>
    <property type="evidence" value="ECO:0007669"/>
    <property type="project" value="UniProtKB-KW"/>
</dbReference>
<evidence type="ECO:0000256" key="8">
    <source>
        <dbReference type="HAMAP-Rule" id="MF_00360"/>
    </source>
</evidence>
<evidence type="ECO:0000313" key="15">
    <source>
        <dbReference type="Proteomes" id="UP000575397"/>
    </source>
</evidence>
<evidence type="ECO:0000313" key="9">
    <source>
        <dbReference type="EMBL" id="MCU9967846.1"/>
    </source>
</evidence>
<proteinExistence type="inferred from homology"/>
<dbReference type="SUPFAM" id="SSF54995">
    <property type="entry name" value="Ribosomal protein S6"/>
    <property type="match status" value="1"/>
</dbReference>
<dbReference type="InterPro" id="IPR000529">
    <property type="entry name" value="Ribosomal_bS6"/>
</dbReference>
<evidence type="ECO:0000313" key="17">
    <source>
        <dbReference type="Proteomes" id="UP000582487"/>
    </source>
</evidence>
<dbReference type="Proteomes" id="UP000575397">
    <property type="component" value="Unassembled WGS sequence"/>
</dbReference>
<evidence type="ECO:0000313" key="11">
    <source>
        <dbReference type="EMBL" id="NMW93542.1"/>
    </source>
</evidence>
<keyword evidence="5 8" id="KW-0687">Ribonucleoprotein</keyword>
<dbReference type="Gene3D" id="3.30.70.60">
    <property type="match status" value="1"/>
</dbReference>
<keyword evidence="2 8" id="KW-0699">rRNA-binding</keyword>
<dbReference type="EMBL" id="JABCUS010000011">
    <property type="protein sequence ID" value="NMX03488.1"/>
    <property type="molecule type" value="Genomic_DNA"/>
</dbReference>
<dbReference type="OrthoDB" id="9812702at2"/>
<protein>
    <recommendedName>
        <fullName evidence="7 8">Small ribosomal subunit protein bS6</fullName>
    </recommendedName>
</protein>
<dbReference type="RefSeq" id="WP_004013479.1">
    <property type="nucleotide sequence ID" value="NZ_CAMPNB010000037.1"/>
</dbReference>
<dbReference type="AlphaFoldDB" id="A0A2J9KNE4"/>
<dbReference type="InterPro" id="IPR020814">
    <property type="entry name" value="Ribosomal_S6_plastid/chlpt"/>
</dbReference>
<dbReference type="Proteomes" id="UP001209486">
    <property type="component" value="Unassembled WGS sequence"/>
</dbReference>
<dbReference type="EMBL" id="JABCUR010000001">
    <property type="protein sequence ID" value="NMW64144.1"/>
    <property type="molecule type" value="Genomic_DNA"/>
</dbReference>
<evidence type="ECO:0000313" key="13">
    <source>
        <dbReference type="EMBL" id="STO16275.1"/>
    </source>
</evidence>
<reference evidence="13 14" key="1">
    <citation type="submission" date="2018-06" db="EMBL/GenBank/DDBJ databases">
        <authorList>
            <consortium name="Pathogen Informatics"/>
            <person name="Doyle S."/>
        </authorList>
    </citation>
    <scope>NUCLEOTIDE SEQUENCE [LARGE SCALE GENOMIC DNA]</scope>
    <source>
        <strain evidence="13 14">NCTC11819</strain>
    </source>
</reference>
<reference evidence="15 16" key="3">
    <citation type="submission" date="2020-04" db="EMBL/GenBank/DDBJ databases">
        <title>Antimicrobial susceptibility and clonality of vaginal-derived multi-drug resistant Mobiluncus isolates in China.</title>
        <authorList>
            <person name="Zhang X."/>
        </authorList>
    </citation>
    <scope>NUCLEOTIDE SEQUENCE [LARGE SCALE GENOMIC DNA]</scope>
    <source>
        <strain evidence="12 15">12</strain>
        <strain evidence="10 16">13</strain>
        <strain evidence="11 17">7</strain>
    </source>
</reference>
<dbReference type="EMBL" id="JABCUV010000008">
    <property type="protein sequence ID" value="NMW93542.1"/>
    <property type="molecule type" value="Genomic_DNA"/>
</dbReference>
<sequence>MRKYEMMVIVDPEVDERTVEPSMSALFGQVNDLGGKVEKLDVWGKRRLAYPILKKTDGIYVVVDMETTPEVAKELDRQLSLNESILRTKLLRRDA</sequence>
<comment type="caution">
    <text evidence="10">The sequence shown here is derived from an EMBL/GenBank/DDBJ whole genome shotgun (WGS) entry which is preliminary data.</text>
</comment>
<dbReference type="Proteomes" id="UP000578252">
    <property type="component" value="Unassembled WGS sequence"/>
</dbReference>
<comment type="similarity">
    <text evidence="1 8">Belongs to the bacterial ribosomal protein bS6 family.</text>
</comment>
<dbReference type="GO" id="GO:0006412">
    <property type="term" value="P:translation"/>
    <property type="evidence" value="ECO:0007669"/>
    <property type="project" value="UniProtKB-UniRule"/>
</dbReference>
<dbReference type="FunFam" id="3.30.70.60:FF:000002">
    <property type="entry name" value="30S ribosomal protein S6"/>
    <property type="match status" value="1"/>
</dbReference>
<evidence type="ECO:0000256" key="1">
    <source>
        <dbReference type="ARBA" id="ARBA00009512"/>
    </source>
</evidence>
<evidence type="ECO:0000313" key="14">
    <source>
        <dbReference type="Proteomes" id="UP000255284"/>
    </source>
</evidence>
<dbReference type="GO" id="GO:0005840">
    <property type="term" value="C:ribosome"/>
    <property type="evidence" value="ECO:0007669"/>
    <property type="project" value="UniProtKB-KW"/>
</dbReference>
<dbReference type="CDD" id="cd00473">
    <property type="entry name" value="bS6"/>
    <property type="match status" value="1"/>
</dbReference>
<dbReference type="HAMAP" id="MF_00360">
    <property type="entry name" value="Ribosomal_bS6"/>
    <property type="match status" value="1"/>
</dbReference>
<dbReference type="GO" id="GO:0005737">
    <property type="term" value="C:cytoplasm"/>
    <property type="evidence" value="ECO:0007669"/>
    <property type="project" value="UniProtKB-ARBA"/>
</dbReference>
<dbReference type="PANTHER" id="PTHR21011">
    <property type="entry name" value="MITOCHONDRIAL 28S RIBOSOMAL PROTEIN S6"/>
    <property type="match status" value="1"/>
</dbReference>
<keyword evidence="3 8" id="KW-0694">RNA-binding</keyword>
<dbReference type="EMBL" id="VSZY01000001">
    <property type="protein sequence ID" value="MCU9967846.1"/>
    <property type="molecule type" value="Genomic_DNA"/>
</dbReference>
<dbReference type="Proteomes" id="UP000582487">
    <property type="component" value="Unassembled WGS sequence"/>
</dbReference>
<organism evidence="10 16">
    <name type="scientific">Mobiluncus mulieris</name>
    <dbReference type="NCBI Taxonomy" id="2052"/>
    <lineage>
        <taxon>Bacteria</taxon>
        <taxon>Bacillati</taxon>
        <taxon>Actinomycetota</taxon>
        <taxon>Actinomycetes</taxon>
        <taxon>Actinomycetales</taxon>
        <taxon>Actinomycetaceae</taxon>
        <taxon>Mobiluncus</taxon>
    </lineage>
</organism>
<evidence type="ECO:0000256" key="4">
    <source>
        <dbReference type="ARBA" id="ARBA00022980"/>
    </source>
</evidence>
<dbReference type="EMBL" id="UGGQ01000006">
    <property type="protein sequence ID" value="STO16275.1"/>
    <property type="molecule type" value="Genomic_DNA"/>
</dbReference>
<name>A0A2J9KNE4_9ACTO</name>
<dbReference type="GeneID" id="61169082"/>
<evidence type="ECO:0000256" key="2">
    <source>
        <dbReference type="ARBA" id="ARBA00022730"/>
    </source>
</evidence>
<dbReference type="InterPro" id="IPR035980">
    <property type="entry name" value="Ribosomal_bS6_sf"/>
</dbReference>
<evidence type="ECO:0000313" key="10">
    <source>
        <dbReference type="EMBL" id="NMW64144.1"/>
    </source>
</evidence>
<comment type="function">
    <text evidence="6 8">Binds together with bS18 to 16S ribosomal RNA.</text>
</comment>
<evidence type="ECO:0000313" key="18">
    <source>
        <dbReference type="Proteomes" id="UP001209486"/>
    </source>
</evidence>
<evidence type="ECO:0000256" key="3">
    <source>
        <dbReference type="ARBA" id="ARBA00022884"/>
    </source>
</evidence>
<dbReference type="NCBIfam" id="TIGR00166">
    <property type="entry name" value="S6"/>
    <property type="match status" value="1"/>
</dbReference>
<dbReference type="GO" id="GO:0070181">
    <property type="term" value="F:small ribosomal subunit rRNA binding"/>
    <property type="evidence" value="ECO:0007669"/>
    <property type="project" value="TreeGrafter"/>
</dbReference>
<keyword evidence="4 8" id="KW-0689">Ribosomal protein</keyword>
<accession>A0A2J9KNE4</accession>
<evidence type="ECO:0000313" key="12">
    <source>
        <dbReference type="EMBL" id="NMX03488.1"/>
    </source>
</evidence>
<dbReference type="Proteomes" id="UP000255284">
    <property type="component" value="Unassembled WGS sequence"/>
</dbReference>
<dbReference type="Pfam" id="PF01250">
    <property type="entry name" value="Ribosomal_S6"/>
    <property type="match status" value="1"/>
</dbReference>
<evidence type="ECO:0000256" key="5">
    <source>
        <dbReference type="ARBA" id="ARBA00023274"/>
    </source>
</evidence>
<dbReference type="InterPro" id="IPR014717">
    <property type="entry name" value="Transl_elong_EF1B/ribsomal_bS6"/>
</dbReference>